<reference evidence="1 2" key="1">
    <citation type="submission" date="2016-10" db="EMBL/GenBank/DDBJ databases">
        <authorList>
            <person name="de Groot N.N."/>
        </authorList>
    </citation>
    <scope>NUCLEOTIDE SEQUENCE [LARGE SCALE GENOMIC DNA]</scope>
    <source>
        <strain evidence="2">E92,LMG 26720,CCM 7988</strain>
    </source>
</reference>
<evidence type="ECO:0000313" key="1">
    <source>
        <dbReference type="EMBL" id="SFP16061.1"/>
    </source>
</evidence>
<keyword evidence="2" id="KW-1185">Reference proteome</keyword>
<gene>
    <name evidence="1" type="ORF">SAMN04515674_101572</name>
</gene>
<dbReference type="InterPro" id="IPR007351">
    <property type="entry name" value="YjbR"/>
</dbReference>
<dbReference type="InterPro" id="IPR038056">
    <property type="entry name" value="YjbR-like_sf"/>
</dbReference>
<dbReference type="OrthoDB" id="9789813at2"/>
<protein>
    <submittedName>
        <fullName evidence="1">Predicted DNA-binding protein, MmcQ/YjbR family</fullName>
    </submittedName>
</protein>
<dbReference type="Gene3D" id="3.90.1150.30">
    <property type="match status" value="1"/>
</dbReference>
<dbReference type="PANTHER" id="PTHR35145">
    <property type="entry name" value="CYTOPLASMIC PROTEIN-RELATED"/>
    <property type="match status" value="1"/>
</dbReference>
<dbReference type="Pfam" id="PF04237">
    <property type="entry name" value="YjbR"/>
    <property type="match status" value="1"/>
</dbReference>
<evidence type="ECO:0000313" key="2">
    <source>
        <dbReference type="Proteomes" id="UP000199306"/>
    </source>
</evidence>
<dbReference type="RefSeq" id="WP_092011745.1">
    <property type="nucleotide sequence ID" value="NZ_FOXH01000001.1"/>
</dbReference>
<dbReference type="InterPro" id="IPR058532">
    <property type="entry name" value="YjbR/MT2646/Rv2570-like"/>
</dbReference>
<dbReference type="AlphaFoldDB" id="A0A1I5N488"/>
<accession>A0A1I5N488</accession>
<dbReference type="EMBL" id="FOXH01000001">
    <property type="protein sequence ID" value="SFP16061.1"/>
    <property type="molecule type" value="Genomic_DNA"/>
</dbReference>
<dbReference type="SUPFAM" id="SSF142906">
    <property type="entry name" value="YjbR-like"/>
    <property type="match status" value="1"/>
</dbReference>
<name>A0A1I5N488_9BACT</name>
<dbReference type="STRING" id="1079859.SAMN04515674_101572"/>
<dbReference type="GO" id="GO:0003677">
    <property type="term" value="F:DNA binding"/>
    <property type="evidence" value="ECO:0007669"/>
    <property type="project" value="UniProtKB-KW"/>
</dbReference>
<organism evidence="1 2">
    <name type="scientific">Pseudarcicella hirudinis</name>
    <dbReference type="NCBI Taxonomy" id="1079859"/>
    <lineage>
        <taxon>Bacteria</taxon>
        <taxon>Pseudomonadati</taxon>
        <taxon>Bacteroidota</taxon>
        <taxon>Cytophagia</taxon>
        <taxon>Cytophagales</taxon>
        <taxon>Flectobacillaceae</taxon>
        <taxon>Pseudarcicella</taxon>
    </lineage>
</organism>
<dbReference type="PANTHER" id="PTHR35145:SF1">
    <property type="entry name" value="CYTOPLASMIC PROTEIN"/>
    <property type="match status" value="1"/>
</dbReference>
<proteinExistence type="predicted"/>
<dbReference type="Proteomes" id="UP000199306">
    <property type="component" value="Unassembled WGS sequence"/>
</dbReference>
<sequence length="119" mass="13950">MNIEVFREYCLLKKGVTEETPFGPDTLVFKVMGKMFALTGLDSEHFNVNLKCDPEKAIQLREEFSYVIPGYHMNKKYWNTVDFERANLQQKKDWIDHSYNLVVSGLPKKQQESLNQLSE</sequence>
<keyword evidence="1" id="KW-0238">DNA-binding</keyword>